<dbReference type="AlphaFoldDB" id="A0AA86SE29"/>
<reference evidence="1" key="1">
    <citation type="submission" date="2023-10" db="EMBL/GenBank/DDBJ databases">
        <authorList>
            <person name="Domelevo Entfellner J.-B."/>
        </authorList>
    </citation>
    <scope>NUCLEOTIDE SEQUENCE</scope>
</reference>
<sequence>MKGKTKYEIPKAERKGRWFLVRTESEEKKKSWKGKGKGFQLLNGSRIVECACPVSYLMELVALLFTLV</sequence>
<keyword evidence="2" id="KW-1185">Reference proteome</keyword>
<dbReference type="Proteomes" id="UP001189624">
    <property type="component" value="Chromosome 1"/>
</dbReference>
<dbReference type="Gramene" id="rna-AYBTSS11_LOCUS3035">
    <property type="protein sequence ID" value="CAJ1896139.1"/>
    <property type="gene ID" value="gene-AYBTSS11_LOCUS3035"/>
</dbReference>
<accession>A0AA86SE29</accession>
<gene>
    <name evidence="1" type="ORF">AYBTSS11_LOCUS3035</name>
</gene>
<evidence type="ECO:0000313" key="2">
    <source>
        <dbReference type="Proteomes" id="UP001189624"/>
    </source>
</evidence>
<name>A0AA86SE29_9FABA</name>
<protein>
    <submittedName>
        <fullName evidence="1">Uncharacterized protein</fullName>
    </submittedName>
</protein>
<dbReference type="EMBL" id="OY731398">
    <property type="protein sequence ID" value="CAJ1896139.1"/>
    <property type="molecule type" value="Genomic_DNA"/>
</dbReference>
<organism evidence="1 2">
    <name type="scientific">Sphenostylis stenocarpa</name>
    <dbReference type="NCBI Taxonomy" id="92480"/>
    <lineage>
        <taxon>Eukaryota</taxon>
        <taxon>Viridiplantae</taxon>
        <taxon>Streptophyta</taxon>
        <taxon>Embryophyta</taxon>
        <taxon>Tracheophyta</taxon>
        <taxon>Spermatophyta</taxon>
        <taxon>Magnoliopsida</taxon>
        <taxon>eudicotyledons</taxon>
        <taxon>Gunneridae</taxon>
        <taxon>Pentapetalae</taxon>
        <taxon>rosids</taxon>
        <taxon>fabids</taxon>
        <taxon>Fabales</taxon>
        <taxon>Fabaceae</taxon>
        <taxon>Papilionoideae</taxon>
        <taxon>50 kb inversion clade</taxon>
        <taxon>NPAAA clade</taxon>
        <taxon>indigoferoid/millettioid clade</taxon>
        <taxon>Phaseoleae</taxon>
        <taxon>Sphenostylis</taxon>
    </lineage>
</organism>
<evidence type="ECO:0000313" key="1">
    <source>
        <dbReference type="EMBL" id="CAJ1896139.1"/>
    </source>
</evidence>
<proteinExistence type="predicted"/>